<keyword evidence="3" id="KW-0813">Transport</keyword>
<accession>A0A562SX94</accession>
<sequence length="462" mass="49562">MKSKLLACTACLVLALGFAAGGVQAQSGVATEADLIFKPGEGALNWGSYTSWKESAPDLSGQTVTIAGPWLQPEDGFFRNVLAYFSEATGAEVVYTGSDSFEQQIVIDAEAGAAPNIAVFPQPGLAAEMASRGLLTPLPAAMRDWVSENYGAGDSWVDLGTYADTAGNDQFYGFFYNVNVKSLVWYVPENFEDGGYEVPKSMEELKVLTEQIVADGETPWCIGLGSGAATGWPATDWVEDMLLRTQPPEVYDQWVANEISFDDPRIIAAIKEFGWFVRDDAKVAGGAGAVASTDFRDSPKGLFSVPPQCYMHRQASFVPAFFPEGVEFGADVDFFYLPAYAEKDLGSPVLGGGTLMAITNPSDATSALMEFFQQPIAHEVMMAQTGFLTPHKGANPDVYLNDTLRGQGEILVNATTFRFDGSDLMPGAIGAGAFWTGMVDYAGGKDAPTVAQEIQKSWDALK</sequence>
<keyword evidence="4" id="KW-0574">Periplasm</keyword>
<dbReference type="PANTHER" id="PTHR43649">
    <property type="entry name" value="ARABINOSE-BINDING PROTEIN-RELATED"/>
    <property type="match status" value="1"/>
</dbReference>
<evidence type="ECO:0000256" key="3">
    <source>
        <dbReference type="ARBA" id="ARBA00022448"/>
    </source>
</evidence>
<dbReference type="InterPro" id="IPR006059">
    <property type="entry name" value="SBP"/>
</dbReference>
<dbReference type="SUPFAM" id="SSF53850">
    <property type="entry name" value="Periplasmic binding protein-like II"/>
    <property type="match status" value="1"/>
</dbReference>
<dbReference type="InterPro" id="IPR050490">
    <property type="entry name" value="Bact_solute-bd_prot1"/>
</dbReference>
<evidence type="ECO:0000256" key="4">
    <source>
        <dbReference type="ARBA" id="ARBA00022764"/>
    </source>
</evidence>
<evidence type="ECO:0000256" key="1">
    <source>
        <dbReference type="ARBA" id="ARBA00004418"/>
    </source>
</evidence>
<dbReference type="GO" id="GO:0042597">
    <property type="term" value="C:periplasmic space"/>
    <property type="evidence" value="ECO:0007669"/>
    <property type="project" value="UniProtKB-SubCell"/>
</dbReference>
<comment type="subcellular location">
    <subcellularLocation>
        <location evidence="1">Periplasm</location>
    </subcellularLocation>
</comment>
<evidence type="ECO:0000313" key="7">
    <source>
        <dbReference type="Proteomes" id="UP000320593"/>
    </source>
</evidence>
<evidence type="ECO:0000313" key="6">
    <source>
        <dbReference type="EMBL" id="TWI85907.1"/>
    </source>
</evidence>
<feature type="chain" id="PRO_5021750948" evidence="5">
    <location>
        <begin position="26"/>
        <end position="462"/>
    </location>
</feature>
<dbReference type="Proteomes" id="UP000320593">
    <property type="component" value="Unassembled WGS sequence"/>
</dbReference>
<dbReference type="AlphaFoldDB" id="A0A562SX94"/>
<reference evidence="6 7" key="1">
    <citation type="submission" date="2019-07" db="EMBL/GenBank/DDBJ databases">
        <title>Genomic Encyclopedia of Archaeal and Bacterial Type Strains, Phase II (KMG-II): from individual species to whole genera.</title>
        <authorList>
            <person name="Goeker M."/>
        </authorList>
    </citation>
    <scope>NUCLEOTIDE SEQUENCE [LARGE SCALE GENOMIC DNA]</scope>
    <source>
        <strain evidence="6 7">ATCC BAA-252</strain>
    </source>
</reference>
<proteinExistence type="inferred from homology"/>
<feature type="signal peptide" evidence="5">
    <location>
        <begin position="1"/>
        <end position="25"/>
    </location>
</feature>
<keyword evidence="7" id="KW-1185">Reference proteome</keyword>
<keyword evidence="5" id="KW-0732">Signal</keyword>
<organism evidence="6 7">
    <name type="scientific">Roseibium hamelinense</name>
    <dbReference type="NCBI Taxonomy" id="150831"/>
    <lineage>
        <taxon>Bacteria</taxon>
        <taxon>Pseudomonadati</taxon>
        <taxon>Pseudomonadota</taxon>
        <taxon>Alphaproteobacteria</taxon>
        <taxon>Hyphomicrobiales</taxon>
        <taxon>Stappiaceae</taxon>
        <taxon>Roseibium</taxon>
    </lineage>
</organism>
<comment type="caution">
    <text evidence="6">The sequence shown here is derived from an EMBL/GenBank/DDBJ whole genome shotgun (WGS) entry which is preliminary data.</text>
</comment>
<name>A0A562SX94_9HYPH</name>
<evidence type="ECO:0000256" key="2">
    <source>
        <dbReference type="ARBA" id="ARBA00008520"/>
    </source>
</evidence>
<protein>
    <submittedName>
        <fullName evidence="6">Alpha-glucoside transport system substrate-binding protein</fullName>
    </submittedName>
</protein>
<dbReference type="PANTHER" id="PTHR43649:SF29">
    <property type="entry name" value="OSMOPROTECTIVE COMPOUNDS-BINDING PROTEIN GGTB"/>
    <property type="match status" value="1"/>
</dbReference>
<dbReference type="OrthoDB" id="8663148at2"/>
<gene>
    <name evidence="6" type="ORF">JM93_02614</name>
</gene>
<evidence type="ECO:0000256" key="5">
    <source>
        <dbReference type="SAM" id="SignalP"/>
    </source>
</evidence>
<dbReference type="RefSeq" id="WP_145343948.1">
    <property type="nucleotide sequence ID" value="NZ_SMLY01000083.1"/>
</dbReference>
<dbReference type="Pfam" id="PF01547">
    <property type="entry name" value="SBP_bac_1"/>
    <property type="match status" value="1"/>
</dbReference>
<dbReference type="Gene3D" id="3.40.190.10">
    <property type="entry name" value="Periplasmic binding protein-like II"/>
    <property type="match status" value="2"/>
</dbReference>
<dbReference type="EMBL" id="VLLF01000006">
    <property type="protein sequence ID" value="TWI85907.1"/>
    <property type="molecule type" value="Genomic_DNA"/>
</dbReference>
<comment type="similarity">
    <text evidence="2">Belongs to the bacterial solute-binding protein 1 family.</text>
</comment>